<feature type="region of interest" description="Disordered" evidence="1">
    <location>
        <begin position="60"/>
        <end position="80"/>
    </location>
</feature>
<feature type="compositionally biased region" description="Basic residues" evidence="1">
    <location>
        <begin position="62"/>
        <end position="80"/>
    </location>
</feature>
<reference evidence="2 3" key="1">
    <citation type="submission" date="2024-03" db="EMBL/GenBank/DDBJ databases">
        <authorList>
            <person name="Plomp N."/>
            <person name="Harmsen H.J."/>
        </authorList>
    </citation>
    <scope>NUCLEOTIDE SEQUENCE [LARGE SCALE GENOMIC DNA]</scope>
    <source>
        <strain evidence="2 3">HTF-76H</strain>
    </source>
</reference>
<keyword evidence="3" id="KW-1185">Reference proteome</keyword>
<evidence type="ECO:0000313" key="2">
    <source>
        <dbReference type="EMBL" id="MEJ3690631.1"/>
    </source>
</evidence>
<name>A0AB35XYG8_9FIRM</name>
<evidence type="ECO:0000313" key="3">
    <source>
        <dbReference type="Proteomes" id="UP001379600"/>
    </source>
</evidence>
<dbReference type="Proteomes" id="UP001379600">
    <property type="component" value="Unassembled WGS sequence"/>
</dbReference>
<organism evidence="2 3">
    <name type="scientific">Faecalibacterium taiwanense</name>
    <dbReference type="NCBI Taxonomy" id="3030638"/>
    <lineage>
        <taxon>Bacteria</taxon>
        <taxon>Bacillati</taxon>
        <taxon>Bacillota</taxon>
        <taxon>Clostridia</taxon>
        <taxon>Eubacteriales</taxon>
        <taxon>Oscillospiraceae</taxon>
        <taxon>Faecalibacterium</taxon>
    </lineage>
</organism>
<sequence length="80" mass="8815">MASSTKKQTPTGGFIQRDTPPVSEGPRHFGLNMFAPDGTRLTDGDGNWVGPISRLAPEYRKYVKKPASKKKTTKAKPKKK</sequence>
<protein>
    <submittedName>
        <fullName evidence="2">Uncharacterized protein</fullName>
    </submittedName>
</protein>
<dbReference type="EMBL" id="JBBFKC010000004">
    <property type="protein sequence ID" value="MEJ3690631.1"/>
    <property type="molecule type" value="Genomic_DNA"/>
</dbReference>
<accession>A0AB35XYG8</accession>
<feature type="compositionally biased region" description="Polar residues" evidence="1">
    <location>
        <begin position="1"/>
        <end position="11"/>
    </location>
</feature>
<dbReference type="AlphaFoldDB" id="A0AB35XYG8"/>
<evidence type="ECO:0000256" key="1">
    <source>
        <dbReference type="SAM" id="MobiDB-lite"/>
    </source>
</evidence>
<comment type="caution">
    <text evidence="2">The sequence shown here is derived from an EMBL/GenBank/DDBJ whole genome shotgun (WGS) entry which is preliminary data.</text>
</comment>
<dbReference type="RefSeq" id="WP_337678982.1">
    <property type="nucleotide sequence ID" value="NZ_JBBFKB010000102.1"/>
</dbReference>
<proteinExistence type="predicted"/>
<feature type="region of interest" description="Disordered" evidence="1">
    <location>
        <begin position="1"/>
        <end position="46"/>
    </location>
</feature>
<gene>
    <name evidence="2" type="ORF">WF787_05230</name>
</gene>